<evidence type="ECO:0000256" key="4">
    <source>
        <dbReference type="ARBA" id="ARBA00022701"/>
    </source>
</evidence>
<dbReference type="InterPro" id="IPR008984">
    <property type="entry name" value="SMAD_FHA_dom_sf"/>
</dbReference>
<keyword evidence="3" id="KW-0963">Cytoplasm</keyword>
<dbReference type="InterPro" id="IPR019821">
    <property type="entry name" value="Kinesin_motor_CS"/>
</dbReference>
<dbReference type="GO" id="GO:0047496">
    <property type="term" value="P:vesicle transport along microtubule"/>
    <property type="evidence" value="ECO:0000318"/>
    <property type="project" value="GO_Central"/>
</dbReference>
<evidence type="ECO:0000256" key="12">
    <source>
        <dbReference type="SAM" id="MobiDB-lite"/>
    </source>
</evidence>
<dbReference type="eggNOG" id="KOG0245">
    <property type="taxonomic scope" value="Eukaryota"/>
</dbReference>
<feature type="domain" description="Kinesin motor" evidence="13">
    <location>
        <begin position="3"/>
        <end position="349"/>
    </location>
</feature>
<dbReference type="InterPro" id="IPR032405">
    <property type="entry name" value="Kinesin_assoc"/>
</dbReference>
<dbReference type="EMBL" id="CH991543">
    <property type="protein sequence ID" value="EDQ92700.1"/>
    <property type="molecule type" value="Genomic_DNA"/>
</dbReference>
<keyword evidence="5 10" id="KW-0547">Nucleotide-binding</keyword>
<feature type="coiled-coil region" evidence="11">
    <location>
        <begin position="599"/>
        <end position="648"/>
    </location>
</feature>
<dbReference type="Gene3D" id="2.60.200.20">
    <property type="match status" value="1"/>
</dbReference>
<proteinExistence type="inferred from homology"/>
<evidence type="ECO:0000256" key="3">
    <source>
        <dbReference type="ARBA" id="ARBA00022490"/>
    </source>
</evidence>
<dbReference type="Pfam" id="PF16183">
    <property type="entry name" value="Kinesin_assoc"/>
    <property type="match status" value="1"/>
</dbReference>
<dbReference type="InterPro" id="IPR027417">
    <property type="entry name" value="P-loop_NTPase"/>
</dbReference>
<comment type="similarity">
    <text evidence="10">Belongs to the TRAFAC class myosin-kinesin ATPase superfamily. Kinesin family.</text>
</comment>
<dbReference type="InterPro" id="IPR022164">
    <property type="entry name" value="Kinesin-like"/>
</dbReference>
<dbReference type="PANTHER" id="PTHR47117:SF10">
    <property type="entry name" value="KINESIN-LIKE PROTEIN KIF1B"/>
    <property type="match status" value="1"/>
</dbReference>
<evidence type="ECO:0000313" key="15">
    <source>
        <dbReference type="Proteomes" id="UP000001357"/>
    </source>
</evidence>
<keyword evidence="15" id="KW-1185">Reference proteome</keyword>
<keyword evidence="8 10" id="KW-0505">Motor protein</keyword>
<dbReference type="Gene3D" id="3.40.850.10">
    <property type="entry name" value="Kinesin motor domain"/>
    <property type="match status" value="1"/>
</dbReference>
<keyword evidence="6 10" id="KW-0067">ATP-binding</keyword>
<dbReference type="InterPro" id="IPR001752">
    <property type="entry name" value="Kinesin_motor_dom"/>
</dbReference>
<evidence type="ECO:0000256" key="8">
    <source>
        <dbReference type="ARBA" id="ARBA00023175"/>
    </source>
</evidence>
<dbReference type="InParanoid" id="A9UNI5"/>
<evidence type="ECO:0000256" key="11">
    <source>
        <dbReference type="SAM" id="Coils"/>
    </source>
</evidence>
<dbReference type="PROSITE" id="PS00411">
    <property type="entry name" value="KINESIN_MOTOR_1"/>
    <property type="match status" value="1"/>
</dbReference>
<name>A9UNI5_MONBE</name>
<evidence type="ECO:0000313" key="14">
    <source>
        <dbReference type="EMBL" id="EDQ92700.1"/>
    </source>
</evidence>
<dbReference type="KEGG" id="mbr:MONBRDRAFT_13875"/>
<dbReference type="SMART" id="SM00129">
    <property type="entry name" value="KISc"/>
    <property type="match status" value="1"/>
</dbReference>
<dbReference type="Proteomes" id="UP000001357">
    <property type="component" value="Unassembled WGS sequence"/>
</dbReference>
<evidence type="ECO:0000256" key="9">
    <source>
        <dbReference type="ARBA" id="ARBA00023212"/>
    </source>
</evidence>
<keyword evidence="7 11" id="KW-0175">Coiled coil</keyword>
<comment type="subcellular location">
    <subcellularLocation>
        <location evidence="1">Cytoplasm</location>
        <location evidence="1">Cytoskeleton</location>
    </subcellularLocation>
</comment>
<dbReference type="RefSeq" id="XP_001742462.1">
    <property type="nucleotide sequence ID" value="XM_001742410.1"/>
</dbReference>
<evidence type="ECO:0000259" key="13">
    <source>
        <dbReference type="PROSITE" id="PS50067"/>
    </source>
</evidence>
<keyword evidence="9" id="KW-0206">Cytoskeleton</keyword>
<dbReference type="GeneID" id="5887703"/>
<dbReference type="GO" id="GO:0003777">
    <property type="term" value="F:microtubule motor activity"/>
    <property type="evidence" value="ECO:0000318"/>
    <property type="project" value="GO_Central"/>
</dbReference>
<evidence type="ECO:0000256" key="7">
    <source>
        <dbReference type="ARBA" id="ARBA00023054"/>
    </source>
</evidence>
<reference evidence="14 15" key="1">
    <citation type="journal article" date="2008" name="Nature">
        <title>The genome of the choanoflagellate Monosiga brevicollis and the origin of metazoans.</title>
        <authorList>
            <consortium name="JGI Sequencing"/>
            <person name="King N."/>
            <person name="Westbrook M.J."/>
            <person name="Young S.L."/>
            <person name="Kuo A."/>
            <person name="Abedin M."/>
            <person name="Chapman J."/>
            <person name="Fairclough S."/>
            <person name="Hellsten U."/>
            <person name="Isogai Y."/>
            <person name="Letunic I."/>
            <person name="Marr M."/>
            <person name="Pincus D."/>
            <person name="Putnam N."/>
            <person name="Rokas A."/>
            <person name="Wright K.J."/>
            <person name="Zuzow R."/>
            <person name="Dirks W."/>
            <person name="Good M."/>
            <person name="Goodstein D."/>
            <person name="Lemons D."/>
            <person name="Li W."/>
            <person name="Lyons J.B."/>
            <person name="Morris A."/>
            <person name="Nichols S."/>
            <person name="Richter D.J."/>
            <person name="Salamov A."/>
            <person name="Bork P."/>
            <person name="Lim W.A."/>
            <person name="Manning G."/>
            <person name="Miller W.T."/>
            <person name="McGinnis W."/>
            <person name="Shapiro H."/>
            <person name="Tjian R."/>
            <person name="Grigoriev I.V."/>
            <person name="Rokhsar D."/>
        </authorList>
    </citation>
    <scope>NUCLEOTIDE SEQUENCE [LARGE SCALE GENOMIC DNA]</scope>
    <source>
        <strain evidence="15">MX1 / ATCC 50154</strain>
    </source>
</reference>
<feature type="region of interest" description="Disordered" evidence="12">
    <location>
        <begin position="1307"/>
        <end position="1331"/>
    </location>
</feature>
<organism evidence="14 15">
    <name type="scientific">Monosiga brevicollis</name>
    <name type="common">Choanoflagellate</name>
    <dbReference type="NCBI Taxonomy" id="81824"/>
    <lineage>
        <taxon>Eukaryota</taxon>
        <taxon>Choanoflagellata</taxon>
        <taxon>Craspedida</taxon>
        <taxon>Salpingoecidae</taxon>
        <taxon>Monosiga</taxon>
    </lineage>
</organism>
<sequence length="1352" mass="151589">MSSVKVAVRCRPFNSREKGRSAKCIIEMQNNSTRIINPATGKPNTFAFDFSHWSHDTADSHFATQDQVYKDLGVEMLEHAFEGYNVCIFAYGQTGAGKSFTMMGAPEPDMQGIIPRLCRDLFERTAETSDENTTFSVEVSYLEIYNEKVRDLLNPRSSGNLRVREHPILGPYVEDLTKLVVSSYEDINQLMDEGNKARTVASTNMNATSSRSHAVFSLVFTQRTSVPNSDVVTEKQSKISLVDLAGSERADSTGATGKRLKEGANINKSLTTLGKVISALAEVSDPSKKRKNKSSQDYIPYRDSALTWLLRENLGGNSKTAMVAAVSPADINYDETLSTLRYADRAKQIVCKAIVNEDPNAKMIRELREEVARLKSQMTVCDYHSKPFSGVAMPSADEQEAAEELRTSEKLMKELNETWEEKKARTEVIRKEREESLKEMGIAVKEDGNTVGIFSPQKAPHLVNLNEDPLMSELLLYYILPGETRVGCGDEGIKVDIVLSGEGIQPMHCTFENKDEIVFLTPEGENTKCYINGEEVKERTQLRTGSRLILGSHHVFRFNNPEEAKMLRASKKNSQVGHVAHHAHAHECGFALLASVIPNQSVNSQSQEMEKRVVELEAILEREREAAEQQLRKQREEYEARMRDASTLFHEEDDEAGGASAAEPVHWSERCAFMTHHLSSPAFPACMRWRSRAGSKHGTYGQHDAAWDKWVLYRGHSLRDELYAAAALIKEANIYAVELNKSPQFQFAMTSRTPFLPGEDLEQHLAIEVSLMAPNQFKGGAQHLSLLIFISCLGDGSRNATSHFNMELSQVQTGIRRRRYDTHSQPAWPDFVNIPHHLHALGAWVDPFPSKVGWFQVLGRTFVSLRNLLFNVPVEHKLAIVTDDGKLAGHLRVLIQPNQMIKTLINLVPRPLTCPTTSSAPPEVDLLGDISFLDPLNTSTASASSVSAPPASAPIVSTPMSNKFDNAEAAVETYLRKKLGQEYRFVVTILDAINISPAYRDVFAQFGFQYRQGGTAFSTEGLPNDGKAIGFYHAQQLCVKVTEEFIEFVRRGVLKIELYGHFEGHVLHQDSIFGSNDNLAEVDEDASTSLLSPQPSPAKATNLSSQYPMHDVLTYVEVCELDTDGIYSPVLLKREGRFLTDPGYFCLEQGKQRRVRVQLQYTRSASLNWQRILEMKISNVRCDQHSRGDNNTYPVSLNILPSETKHTVQGDMASLTVEAGWDSSRHNSAFLNRKTPPKQFVFVTLTLTVEIENCEEPATFQRDLCVKLFPERQTDNVFSRFMRGGVTDINKDSAIFTLCMRPLGDKRRQTQTPQRRYVRGEENLGSFRPRSGSLIQEHENRVESHLKLADVG</sequence>
<dbReference type="OMA" id="GAWKPRG"/>
<dbReference type="FunFam" id="3.40.850.10:FF:000004">
    <property type="entry name" value="Kinesin-like protein isoform 2"/>
    <property type="match status" value="1"/>
</dbReference>
<evidence type="ECO:0000256" key="10">
    <source>
        <dbReference type="PROSITE-ProRule" id="PRU00283"/>
    </source>
</evidence>
<protein>
    <recommendedName>
        <fullName evidence="2">Kinesin-like protein unc-104</fullName>
    </recommendedName>
</protein>
<dbReference type="InterPro" id="IPR036961">
    <property type="entry name" value="Kinesin_motor_dom_sf"/>
</dbReference>
<dbReference type="GO" id="GO:0005524">
    <property type="term" value="F:ATP binding"/>
    <property type="evidence" value="ECO:0007669"/>
    <property type="project" value="UniProtKB-UniRule"/>
</dbReference>
<dbReference type="SUPFAM" id="SSF49879">
    <property type="entry name" value="SMAD/FHA domain"/>
    <property type="match status" value="1"/>
</dbReference>
<dbReference type="Pfam" id="PF12473">
    <property type="entry name" value="DUF3694"/>
    <property type="match status" value="1"/>
</dbReference>
<dbReference type="CDD" id="cd22705">
    <property type="entry name" value="FHA_KIF1"/>
    <property type="match status" value="1"/>
</dbReference>
<dbReference type="CDD" id="cd01365">
    <property type="entry name" value="KISc_KIF1A_KIF1B"/>
    <property type="match status" value="1"/>
</dbReference>
<dbReference type="InterPro" id="IPR000253">
    <property type="entry name" value="FHA_dom"/>
</dbReference>
<dbReference type="Pfam" id="PF00498">
    <property type="entry name" value="FHA"/>
    <property type="match status" value="1"/>
</dbReference>
<dbReference type="FunCoup" id="A9UNI5">
    <property type="interactions" value="560"/>
</dbReference>
<dbReference type="GO" id="GO:0008017">
    <property type="term" value="F:microtubule binding"/>
    <property type="evidence" value="ECO:0000318"/>
    <property type="project" value="GO_Central"/>
</dbReference>
<gene>
    <name evidence="14" type="ORF">MONBRDRAFT_13875</name>
</gene>
<keyword evidence="4" id="KW-0493">Microtubule</keyword>
<evidence type="ECO:0000256" key="1">
    <source>
        <dbReference type="ARBA" id="ARBA00004245"/>
    </source>
</evidence>
<evidence type="ECO:0000256" key="6">
    <source>
        <dbReference type="ARBA" id="ARBA00022840"/>
    </source>
</evidence>
<dbReference type="PANTHER" id="PTHR47117">
    <property type="entry name" value="STAR-RELATED LIPID TRANSFER PROTEIN 9"/>
    <property type="match status" value="1"/>
</dbReference>
<evidence type="ECO:0000256" key="5">
    <source>
        <dbReference type="ARBA" id="ARBA00022741"/>
    </source>
</evidence>
<dbReference type="SUPFAM" id="SSF52540">
    <property type="entry name" value="P-loop containing nucleoside triphosphate hydrolases"/>
    <property type="match status" value="1"/>
</dbReference>
<dbReference type="Gene3D" id="6.10.250.2520">
    <property type="match status" value="1"/>
</dbReference>
<dbReference type="SMART" id="SM00240">
    <property type="entry name" value="FHA"/>
    <property type="match status" value="1"/>
</dbReference>
<dbReference type="GO" id="GO:0005737">
    <property type="term" value="C:cytoplasm"/>
    <property type="evidence" value="ECO:0000318"/>
    <property type="project" value="GO_Central"/>
</dbReference>
<dbReference type="STRING" id="81824.A9UNI5"/>
<dbReference type="PRINTS" id="PR00380">
    <property type="entry name" value="KINESINHEAVY"/>
</dbReference>
<dbReference type="GO" id="GO:0005874">
    <property type="term" value="C:microtubule"/>
    <property type="evidence" value="ECO:0000318"/>
    <property type="project" value="GO_Central"/>
</dbReference>
<evidence type="ECO:0000256" key="2">
    <source>
        <dbReference type="ARBA" id="ARBA00020751"/>
    </source>
</evidence>
<feature type="binding site" evidence="10">
    <location>
        <begin position="92"/>
        <end position="99"/>
    </location>
    <ligand>
        <name>ATP</name>
        <dbReference type="ChEBI" id="CHEBI:30616"/>
    </ligand>
</feature>
<accession>A9UNI5</accession>
<dbReference type="GO" id="GO:0005871">
    <property type="term" value="C:kinesin complex"/>
    <property type="evidence" value="ECO:0000318"/>
    <property type="project" value="GO_Central"/>
</dbReference>
<dbReference type="PROSITE" id="PS50067">
    <property type="entry name" value="KINESIN_MOTOR_2"/>
    <property type="match status" value="1"/>
</dbReference>
<dbReference type="GO" id="GO:0016887">
    <property type="term" value="F:ATP hydrolysis activity"/>
    <property type="evidence" value="ECO:0000318"/>
    <property type="project" value="GO_Central"/>
</dbReference>
<dbReference type="Pfam" id="PF00225">
    <property type="entry name" value="Kinesin"/>
    <property type="match status" value="1"/>
</dbReference>